<proteinExistence type="predicted"/>
<keyword evidence="2" id="KW-1185">Reference proteome</keyword>
<comment type="caution">
    <text evidence="1">The sequence shown here is derived from an EMBL/GenBank/DDBJ whole genome shotgun (WGS) entry which is preliminary data.</text>
</comment>
<dbReference type="EMBL" id="JADGJD010001374">
    <property type="protein sequence ID" value="KAJ3043170.1"/>
    <property type="molecule type" value="Genomic_DNA"/>
</dbReference>
<reference evidence="1" key="1">
    <citation type="submission" date="2020-05" db="EMBL/GenBank/DDBJ databases">
        <title>Phylogenomic resolution of chytrid fungi.</title>
        <authorList>
            <person name="Stajich J.E."/>
            <person name="Amses K."/>
            <person name="Simmons R."/>
            <person name="Seto K."/>
            <person name="Myers J."/>
            <person name="Bonds A."/>
            <person name="Quandt C.A."/>
            <person name="Barry K."/>
            <person name="Liu P."/>
            <person name="Grigoriev I."/>
            <person name="Longcore J.E."/>
            <person name="James T.Y."/>
        </authorList>
    </citation>
    <scope>NUCLEOTIDE SEQUENCE</scope>
    <source>
        <strain evidence="1">JEL0318</strain>
    </source>
</reference>
<evidence type="ECO:0000313" key="1">
    <source>
        <dbReference type="EMBL" id="KAJ3043170.1"/>
    </source>
</evidence>
<organism evidence="1 2">
    <name type="scientific">Rhizophlyctis rosea</name>
    <dbReference type="NCBI Taxonomy" id="64517"/>
    <lineage>
        <taxon>Eukaryota</taxon>
        <taxon>Fungi</taxon>
        <taxon>Fungi incertae sedis</taxon>
        <taxon>Chytridiomycota</taxon>
        <taxon>Chytridiomycota incertae sedis</taxon>
        <taxon>Chytridiomycetes</taxon>
        <taxon>Rhizophlyctidales</taxon>
        <taxon>Rhizophlyctidaceae</taxon>
        <taxon>Rhizophlyctis</taxon>
    </lineage>
</organism>
<name>A0AAD5X134_9FUNG</name>
<dbReference type="AlphaFoldDB" id="A0AAD5X134"/>
<dbReference type="Proteomes" id="UP001212841">
    <property type="component" value="Unassembled WGS sequence"/>
</dbReference>
<gene>
    <name evidence="1" type="ORF">HK097_001814</name>
</gene>
<evidence type="ECO:0000313" key="2">
    <source>
        <dbReference type="Proteomes" id="UP001212841"/>
    </source>
</evidence>
<protein>
    <submittedName>
        <fullName evidence="1">Uncharacterized protein</fullName>
    </submittedName>
</protein>
<sequence>MPYPSPPTRLETKAPLNLYLGPSLDTSSPWLWWKSEARLERMCEMAPFLQQTNIYPTINPHNPSAEEILFFDGDGRMLTYVDAIDIPYLVGRTLEEAERVLYEHRSGGLEHSLFRIDAATGKELNDQLGLGVGVPFILSLRKEQLRSQEAALEHATTLIRTKALFAQNKDRVLAQLKPMFAAVKRWRQLTTLDVVVFDCGIIRIMPHYRDEDEEKVAAEVRARGYARDATI</sequence>
<accession>A0AAD5X134</accession>